<dbReference type="PANTHER" id="PTHR42648:SF21">
    <property type="entry name" value="CYSTEINE-RICH RLK (RECEPTOR-LIKE PROTEIN KINASE) 8"/>
    <property type="match status" value="1"/>
</dbReference>
<sequence>MSKSKNTGKVPTEIELVLEQTQQGSSYEVSVSIAGVEELKEKVKIKGEKKEALLTLRQKLDSHKDGLGEDPTLLFGNPVKEFILKLNLPDQRCDDLNHLIGECPKSSRNKDHKAFVGGSWSDSKNEAEDKTNEETCLMAQSSNDVTLDSSYFSDNAFSFDDDSMQIETNGLKIAVAANILWETKVYSLLTNVVFGSNLKGNIIGKGMVSNDSLTISNAEHIDNLAFNLLSDGQICDNKCRVLFTKDGSEITKDGKVIGNRIRKNGLYVMKLGNKSQDKLCLATLDDNSTLWHRRLGHANMCLIQSLSSKELVKNLPKLKYDKHLCDACRIGKQAHASHKAKNMISTSRCLEILHMDLFGPSAIRSYGGDNKPPMLEKHLYDSWKSRMELYMMNRPHGRMILASVEKGPLVWPSITEDGVTRLKEYVELTPAEAIQADCDIKAINIILQGLPTEIYALVSQHRVAKDLWEKIKLLMQGTSLTKQERECKLYDEFDKFTYKKGETLHEYYLRFTLLLNDMNIYKMPLEQFQVNTNVDQLHAHLQQHERHANEVRLMHERNLSWKYIVKYTVERLLDLGKLASGEFFIVAPF</sequence>
<dbReference type="InterPro" id="IPR039537">
    <property type="entry name" value="Retrotran_Ty1/copia-like"/>
</dbReference>
<dbReference type="Pfam" id="PF13976">
    <property type="entry name" value="gag_pre-integrs"/>
    <property type="match status" value="1"/>
</dbReference>
<dbReference type="Proteomes" id="UP001151760">
    <property type="component" value="Unassembled WGS sequence"/>
</dbReference>
<feature type="domain" description="GAG-pre-integrase" evidence="1">
    <location>
        <begin position="265"/>
        <end position="333"/>
    </location>
</feature>
<gene>
    <name evidence="2" type="ORF">Tco_1041726</name>
</gene>
<keyword evidence="3" id="KW-1185">Reference proteome</keyword>
<protein>
    <submittedName>
        <fullName evidence="2">Retrovirus-related pol polyprotein from transposon TNT 1-94</fullName>
    </submittedName>
</protein>
<accession>A0ABQ5GGZ1</accession>
<evidence type="ECO:0000313" key="2">
    <source>
        <dbReference type="EMBL" id="GJT75001.1"/>
    </source>
</evidence>
<dbReference type="InterPro" id="IPR025724">
    <property type="entry name" value="GAG-pre-integrase_dom"/>
</dbReference>
<reference evidence="2" key="1">
    <citation type="journal article" date="2022" name="Int. J. Mol. Sci.">
        <title>Draft Genome of Tanacetum Coccineum: Genomic Comparison of Closely Related Tanacetum-Family Plants.</title>
        <authorList>
            <person name="Yamashiro T."/>
            <person name="Shiraishi A."/>
            <person name="Nakayama K."/>
            <person name="Satake H."/>
        </authorList>
    </citation>
    <scope>NUCLEOTIDE SEQUENCE</scope>
</reference>
<dbReference type="Pfam" id="PF14223">
    <property type="entry name" value="Retrotran_gag_2"/>
    <property type="match status" value="1"/>
</dbReference>
<comment type="caution">
    <text evidence="2">The sequence shown here is derived from an EMBL/GenBank/DDBJ whole genome shotgun (WGS) entry which is preliminary data.</text>
</comment>
<reference evidence="2" key="2">
    <citation type="submission" date="2022-01" db="EMBL/GenBank/DDBJ databases">
        <authorList>
            <person name="Yamashiro T."/>
            <person name="Shiraishi A."/>
            <person name="Satake H."/>
            <person name="Nakayama K."/>
        </authorList>
    </citation>
    <scope>NUCLEOTIDE SEQUENCE</scope>
</reference>
<organism evidence="2 3">
    <name type="scientific">Tanacetum coccineum</name>
    <dbReference type="NCBI Taxonomy" id="301880"/>
    <lineage>
        <taxon>Eukaryota</taxon>
        <taxon>Viridiplantae</taxon>
        <taxon>Streptophyta</taxon>
        <taxon>Embryophyta</taxon>
        <taxon>Tracheophyta</taxon>
        <taxon>Spermatophyta</taxon>
        <taxon>Magnoliopsida</taxon>
        <taxon>eudicotyledons</taxon>
        <taxon>Gunneridae</taxon>
        <taxon>Pentapetalae</taxon>
        <taxon>asterids</taxon>
        <taxon>campanulids</taxon>
        <taxon>Asterales</taxon>
        <taxon>Asteraceae</taxon>
        <taxon>Asteroideae</taxon>
        <taxon>Anthemideae</taxon>
        <taxon>Anthemidinae</taxon>
        <taxon>Tanacetum</taxon>
    </lineage>
</organism>
<dbReference type="PANTHER" id="PTHR42648">
    <property type="entry name" value="TRANSPOSASE, PUTATIVE-RELATED"/>
    <property type="match status" value="1"/>
</dbReference>
<name>A0ABQ5GGZ1_9ASTR</name>
<proteinExistence type="predicted"/>
<evidence type="ECO:0000313" key="3">
    <source>
        <dbReference type="Proteomes" id="UP001151760"/>
    </source>
</evidence>
<evidence type="ECO:0000259" key="1">
    <source>
        <dbReference type="Pfam" id="PF13976"/>
    </source>
</evidence>
<dbReference type="EMBL" id="BQNB010018490">
    <property type="protein sequence ID" value="GJT75001.1"/>
    <property type="molecule type" value="Genomic_DNA"/>
</dbReference>